<dbReference type="GO" id="GO:0005829">
    <property type="term" value="C:cytosol"/>
    <property type="evidence" value="ECO:0007669"/>
    <property type="project" value="UniProtKB-SubCell"/>
</dbReference>
<evidence type="ECO:0000256" key="2">
    <source>
        <dbReference type="SAM" id="MobiDB-lite"/>
    </source>
</evidence>
<dbReference type="AlphaFoldDB" id="A0A8C0G5Z4"/>
<comment type="catalytic activity">
    <reaction evidence="1">
        <text>dCTP + H2O = dCMP + diphosphate + H(+)</text>
        <dbReference type="Rhea" id="RHEA:22636"/>
        <dbReference type="ChEBI" id="CHEBI:15377"/>
        <dbReference type="ChEBI" id="CHEBI:15378"/>
        <dbReference type="ChEBI" id="CHEBI:33019"/>
        <dbReference type="ChEBI" id="CHEBI:57566"/>
        <dbReference type="ChEBI" id="CHEBI:61481"/>
        <dbReference type="EC" id="3.6.1.12"/>
    </reaction>
</comment>
<organism evidence="3 4">
    <name type="scientific">Chelonoidis abingdonii</name>
    <name type="common">Abingdon island giant tortoise</name>
    <name type="synonym">Testudo abingdonii</name>
    <dbReference type="NCBI Taxonomy" id="106734"/>
    <lineage>
        <taxon>Eukaryota</taxon>
        <taxon>Metazoa</taxon>
        <taxon>Chordata</taxon>
        <taxon>Craniata</taxon>
        <taxon>Vertebrata</taxon>
        <taxon>Euteleostomi</taxon>
        <taxon>Archelosauria</taxon>
        <taxon>Testudinata</taxon>
        <taxon>Testudines</taxon>
        <taxon>Cryptodira</taxon>
        <taxon>Durocryptodira</taxon>
        <taxon>Testudinoidea</taxon>
        <taxon>Testudinidae</taxon>
        <taxon>Chelonoidis</taxon>
    </lineage>
</organism>
<keyword evidence="1" id="KW-0460">Magnesium</keyword>
<reference evidence="3" key="1">
    <citation type="submission" date="2025-08" db="UniProtKB">
        <authorList>
            <consortium name="Ensembl"/>
        </authorList>
    </citation>
    <scope>IDENTIFICATION</scope>
</reference>
<feature type="region of interest" description="Disordered" evidence="2">
    <location>
        <begin position="125"/>
        <end position="162"/>
    </location>
</feature>
<dbReference type="PANTHER" id="PTHR46523:SF1">
    <property type="entry name" value="DCTP PYROPHOSPHATASE 1"/>
    <property type="match status" value="1"/>
</dbReference>
<sequence length="162" mass="17831">IHTQTKACKSMYGTCQPPGPGRFWGSDSPPLCPAAHTWLSYRELETSRCDPHLGGWRDHQLISSAAGNGQLLMARAGLPDWAPGERAALAEELSDVLLYLVSLAQQCRVDLPRAALRKLDQNRARYPADRAHGSARKYPHYQAGPTDAQRRDGPTDPCCPQD</sequence>
<reference evidence="3" key="2">
    <citation type="submission" date="2025-09" db="UniProtKB">
        <authorList>
            <consortium name="Ensembl"/>
        </authorList>
    </citation>
    <scope>IDENTIFICATION</scope>
</reference>
<dbReference type="GeneTree" id="ENSGT00960000191300"/>
<comment type="subunit">
    <text evidence="1">Homotetramer.</text>
</comment>
<dbReference type="InterPro" id="IPR025984">
    <property type="entry name" value="DCTPP"/>
</dbReference>
<dbReference type="EC" id="3.6.1.12" evidence="1"/>
<comment type="function">
    <text evidence="1">Hydrolyzes deoxynucleoside triphosphates (dNTPs) to the corresponding nucleoside monophosphates. Has a strong preference for dCTP and its analogs including 5-iodo-dCTP and 5-methyl-dCTP for which it may even have a higher efficiency. May protect DNA or RNA against the incorporation of these genotoxic nucleotide analogs through their catabolism.</text>
</comment>
<evidence type="ECO:0000313" key="3">
    <source>
        <dbReference type="Ensembl" id="ENSCABP00000004000.1"/>
    </source>
</evidence>
<evidence type="ECO:0000313" key="4">
    <source>
        <dbReference type="Proteomes" id="UP000694404"/>
    </source>
</evidence>
<dbReference type="Gene3D" id="1.10.287.1080">
    <property type="entry name" value="MazG-like"/>
    <property type="match status" value="1"/>
</dbReference>
<dbReference type="PANTHER" id="PTHR46523">
    <property type="entry name" value="DCTP PYROPHOSPHATASE 1"/>
    <property type="match status" value="1"/>
</dbReference>
<comment type="subcellular location">
    <subcellularLocation>
        <location evidence="1">Cytoplasm</location>
        <location evidence="1">Cytosol</location>
    </subcellularLocation>
</comment>
<comment type="cofactor">
    <cofactor evidence="1">
        <name>Mg(2+)</name>
        <dbReference type="ChEBI" id="CHEBI:18420"/>
    </cofactor>
</comment>
<dbReference type="InterPro" id="IPR052555">
    <property type="entry name" value="dCTP_Pyrophosphatase"/>
</dbReference>
<dbReference type="Pfam" id="PF12643">
    <property type="entry name" value="MazG-like"/>
    <property type="match status" value="1"/>
</dbReference>
<dbReference type="GO" id="GO:0047840">
    <property type="term" value="F:dCTP diphosphatase activity"/>
    <property type="evidence" value="ECO:0007669"/>
    <property type="project" value="UniProtKB-UniRule"/>
</dbReference>
<keyword evidence="1" id="KW-0963">Cytoplasm</keyword>
<keyword evidence="4" id="KW-1185">Reference proteome</keyword>
<dbReference type="Ensembl" id="ENSCABT00000004340.1">
    <property type="protein sequence ID" value="ENSCABP00000004000.1"/>
    <property type="gene ID" value="ENSCABG00000003024.1"/>
</dbReference>
<dbReference type="GO" id="GO:0000287">
    <property type="term" value="F:magnesium ion binding"/>
    <property type="evidence" value="ECO:0007669"/>
    <property type="project" value="UniProtKB-UniRule"/>
</dbReference>
<dbReference type="SUPFAM" id="SSF101386">
    <property type="entry name" value="all-alpha NTP pyrophosphatases"/>
    <property type="match status" value="1"/>
</dbReference>
<name>A0A8C0G5Z4_CHEAB</name>
<dbReference type="GO" id="GO:0042262">
    <property type="term" value="P:DNA protection"/>
    <property type="evidence" value="ECO:0007669"/>
    <property type="project" value="UniProtKB-UniRule"/>
</dbReference>
<dbReference type="GO" id="GO:0006253">
    <property type="term" value="P:dCTP catabolic process"/>
    <property type="evidence" value="ECO:0007669"/>
    <property type="project" value="UniProtKB-UniRule"/>
</dbReference>
<keyword evidence="1" id="KW-0479">Metal-binding</keyword>
<proteinExistence type="predicted"/>
<dbReference type="Proteomes" id="UP000694404">
    <property type="component" value="Unplaced"/>
</dbReference>
<evidence type="ECO:0000256" key="1">
    <source>
        <dbReference type="PIRNR" id="PIRNR029826"/>
    </source>
</evidence>
<protein>
    <recommendedName>
        <fullName evidence="1">dCTP pyrophosphatase 1</fullName>
        <ecNumber evidence="1">3.6.1.12</ecNumber>
    </recommendedName>
</protein>
<accession>A0A8C0G5Z4</accession>
<keyword evidence="1" id="KW-0378">Hydrolase</keyword>